<keyword evidence="7" id="KW-1185">Reference proteome</keyword>
<evidence type="ECO:0000313" key="6">
    <source>
        <dbReference type="EMBL" id="KAK9415504.1"/>
    </source>
</evidence>
<dbReference type="Pfam" id="PF11807">
    <property type="entry name" value="UstYa"/>
    <property type="match status" value="1"/>
</dbReference>
<feature type="domain" description="Acyltransferase 3" evidence="5">
    <location>
        <begin position="410"/>
        <end position="597"/>
    </location>
</feature>
<dbReference type="EMBL" id="JARVKF010000415">
    <property type="protein sequence ID" value="KAK9415504.1"/>
    <property type="molecule type" value="Genomic_DNA"/>
</dbReference>
<feature type="transmembrane region" description="Helical" evidence="3">
    <location>
        <begin position="439"/>
        <end position="457"/>
    </location>
</feature>
<evidence type="ECO:0000256" key="3">
    <source>
        <dbReference type="SAM" id="Phobius"/>
    </source>
</evidence>
<dbReference type="Proteomes" id="UP001408356">
    <property type="component" value="Unassembled WGS sequence"/>
</dbReference>
<reference evidence="6 7" key="1">
    <citation type="journal article" date="2024" name="J. Plant Pathol.">
        <title>Sequence and assembly of the genome of Seiridium unicorne, isolate CBS 538.82, causal agent of cypress canker disease.</title>
        <authorList>
            <person name="Scali E."/>
            <person name="Rocca G.D."/>
            <person name="Danti R."/>
            <person name="Garbelotto M."/>
            <person name="Barberini S."/>
            <person name="Baroncelli R."/>
            <person name="Emiliani G."/>
        </authorList>
    </citation>
    <scope>NUCLEOTIDE SEQUENCE [LARGE SCALE GENOMIC DNA]</scope>
    <source>
        <strain evidence="6 7">BM-138-508</strain>
    </source>
</reference>
<feature type="transmembrane region" description="Helical" evidence="3">
    <location>
        <begin position="521"/>
        <end position="547"/>
    </location>
</feature>
<dbReference type="Pfam" id="PF01757">
    <property type="entry name" value="Acyl_transf_3"/>
    <property type="match status" value="1"/>
</dbReference>
<comment type="pathway">
    <text evidence="1">Mycotoxin biosynthesis.</text>
</comment>
<organism evidence="6 7">
    <name type="scientific">Seiridium unicorne</name>
    <dbReference type="NCBI Taxonomy" id="138068"/>
    <lineage>
        <taxon>Eukaryota</taxon>
        <taxon>Fungi</taxon>
        <taxon>Dikarya</taxon>
        <taxon>Ascomycota</taxon>
        <taxon>Pezizomycotina</taxon>
        <taxon>Sordariomycetes</taxon>
        <taxon>Xylariomycetidae</taxon>
        <taxon>Amphisphaeriales</taxon>
        <taxon>Sporocadaceae</taxon>
        <taxon>Seiridium</taxon>
    </lineage>
</organism>
<name>A0ABR2ULI6_9PEZI</name>
<evidence type="ECO:0000259" key="5">
    <source>
        <dbReference type="Pfam" id="PF01757"/>
    </source>
</evidence>
<comment type="similarity">
    <text evidence="2">Belongs to the ustYa family.</text>
</comment>
<protein>
    <recommendedName>
        <fullName evidence="5">Acyltransferase 3 domain-containing protein</fullName>
    </recommendedName>
</protein>
<dbReference type="InterPro" id="IPR021765">
    <property type="entry name" value="UstYa-like"/>
</dbReference>
<accession>A0ABR2ULI6</accession>
<feature type="chain" id="PRO_5046773580" description="Acyltransferase 3 domain-containing protein" evidence="4">
    <location>
        <begin position="29"/>
        <end position="614"/>
    </location>
</feature>
<evidence type="ECO:0000256" key="2">
    <source>
        <dbReference type="ARBA" id="ARBA00035112"/>
    </source>
</evidence>
<evidence type="ECO:0000313" key="7">
    <source>
        <dbReference type="Proteomes" id="UP001408356"/>
    </source>
</evidence>
<dbReference type="PANTHER" id="PTHR33365:SF4">
    <property type="entry name" value="CYCLOCHLOROTINE BIOSYNTHESIS PROTEIN O"/>
    <property type="match status" value="1"/>
</dbReference>
<keyword evidence="3" id="KW-0812">Transmembrane</keyword>
<evidence type="ECO:0000256" key="1">
    <source>
        <dbReference type="ARBA" id="ARBA00004685"/>
    </source>
</evidence>
<sequence>MAPYRSACSVLSATFLALSITFFISAHGIQPTDSDSPAWEAVNHHWETFQNGFSEKSIYRGQPTQELEEAWNATLLEHPFVIPAAQIEPVDGNHQGLVKSADGGIVAHLELSRNLACLNLLRQHTYREDYNYLHLAAFRGSEGEIMARVDGCIQRLRQVLMCSGDATPYLIMLTPEKKQKESPDFNTLHYSLESFANRDGGEIYHQIRLNGTPDVRSAFRGPPSPEVDQSWARYWRTWIFSVDEETFLASLPEHPDAGVRLADGRYMATFEATISYTRTSPPYFMGMACPKLLLNSVPEPKTDKNTISGSINYSYCVYPTLERGLYLYSSSYPDLPFPTRRSGCLATVLEASPVLPRQWPLRCSAAHFVSIYLGAYEPGRKVSRDPQWVPVIKETHHRRFDTLSGQALDWCHETWRMLNIFWWGDLHNKYDVHLWTIPTEFRCSLAVFLVLPVYVTVRRHRIRRFIMSILMFYSYVLDRWDVALFFSGLLIADTSISEEPSMKPSVSSNTFRYRLSQAIRITMFGFSLVLLSALDFCMGDTPGFILLSRMIPRSDPIISTAFNSSIAQYLGRVSYSIYIVHGPLIHTVGYAVFPFFWSITGMEQTWSVVKFDIV</sequence>
<comment type="caution">
    <text evidence="6">The sequence shown here is derived from an EMBL/GenBank/DDBJ whole genome shotgun (WGS) entry which is preliminary data.</text>
</comment>
<feature type="signal peptide" evidence="4">
    <location>
        <begin position="1"/>
        <end position="28"/>
    </location>
</feature>
<keyword evidence="3" id="KW-0472">Membrane</keyword>
<dbReference type="InterPro" id="IPR002656">
    <property type="entry name" value="Acyl_transf_3_dom"/>
</dbReference>
<keyword evidence="4" id="KW-0732">Signal</keyword>
<evidence type="ECO:0000256" key="4">
    <source>
        <dbReference type="SAM" id="SignalP"/>
    </source>
</evidence>
<gene>
    <name evidence="6" type="ORF">SUNI508_10344</name>
</gene>
<proteinExistence type="inferred from homology"/>
<dbReference type="PANTHER" id="PTHR33365">
    <property type="entry name" value="YALI0B05434P"/>
    <property type="match status" value="1"/>
</dbReference>
<keyword evidence="3" id="KW-1133">Transmembrane helix</keyword>